<dbReference type="FunFam" id="3.40.50.300:FF:000262">
    <property type="entry name" value="Cytidylate kinase"/>
    <property type="match status" value="1"/>
</dbReference>
<dbReference type="AlphaFoldDB" id="A0A1Q5VW42"/>
<reference evidence="11 12" key="1">
    <citation type="submission" date="2020-12" db="EMBL/GenBank/DDBJ databases">
        <title>FDA dAtabase for Regulatory Grade micrObial Sequences (FDA-ARGOS): Supporting development and validation of Infectious Disease Dx tests.</title>
        <authorList>
            <person name="Sproer C."/>
            <person name="Gronow S."/>
            <person name="Severitt S."/>
            <person name="Schroder I."/>
            <person name="Tallon L."/>
            <person name="Sadzewicz L."/>
            <person name="Zhao X."/>
            <person name="Boylan J."/>
            <person name="Ott S."/>
            <person name="Bowen H."/>
            <person name="Vavikolanu K."/>
            <person name="Mehta A."/>
            <person name="Aluvathingal J."/>
            <person name="Nadendla S."/>
            <person name="Lowell S."/>
            <person name="Myers T."/>
            <person name="Yan Y."/>
            <person name="Sichtig H."/>
        </authorList>
    </citation>
    <scope>NUCLEOTIDE SEQUENCE [LARGE SCALE GENOMIC DNA]</scope>
    <source>
        <strain evidence="11 12">FDAARGOS_933</strain>
    </source>
</reference>
<evidence type="ECO:0000313" key="12">
    <source>
        <dbReference type="Proteomes" id="UP000595101"/>
    </source>
</evidence>
<keyword evidence="3 10" id="KW-0963">Cytoplasm</keyword>
<keyword evidence="7 10" id="KW-0067">ATP-binding</keyword>
<sequence>MPQMAPVMTIDGPSGAGKGTLCQLLAEKLGWHLLDSGAIYRVLSLAALHHDVALDSEASLVPLAANLDVQFQVEGDLVKVILEGEDVSRTIRTEEVGNAASKIAAFPRVREALLRRQRAFRQAPGLIADGRDMGTVVFPEAEVKIFLDASAEERAQRRYKQLQDKGFDVNFERLLTEIRERDDRDRNRATAPLKPAEDALVVDSTAMTIDDVLATVLAYAEQQLGDASAS</sequence>
<dbReference type="GO" id="GO:0036431">
    <property type="term" value="F:dCMP kinase activity"/>
    <property type="evidence" value="ECO:0007669"/>
    <property type="project" value="InterPro"/>
</dbReference>
<dbReference type="EMBL" id="CP065745">
    <property type="protein sequence ID" value="QPR55518.1"/>
    <property type="molecule type" value="Genomic_DNA"/>
</dbReference>
<organism evidence="11 12">
    <name type="scientific">Aeromonas allosaccharophila</name>
    <dbReference type="NCBI Taxonomy" id="656"/>
    <lineage>
        <taxon>Bacteria</taxon>
        <taxon>Pseudomonadati</taxon>
        <taxon>Pseudomonadota</taxon>
        <taxon>Gammaproteobacteria</taxon>
        <taxon>Aeromonadales</taxon>
        <taxon>Aeromonadaceae</taxon>
        <taxon>Aeromonas</taxon>
    </lineage>
</organism>
<dbReference type="EC" id="2.7.4.25" evidence="10"/>
<dbReference type="SUPFAM" id="SSF52540">
    <property type="entry name" value="P-loop containing nucleoside triphosphate hydrolases"/>
    <property type="match status" value="1"/>
</dbReference>
<dbReference type="Gene3D" id="3.40.50.300">
    <property type="entry name" value="P-loop containing nucleotide triphosphate hydrolases"/>
    <property type="match status" value="1"/>
</dbReference>
<comment type="similarity">
    <text evidence="2 10">Belongs to the cytidylate kinase family. Type 1 subfamily.</text>
</comment>
<dbReference type="InterPro" id="IPR003136">
    <property type="entry name" value="Cytidylate_kin"/>
</dbReference>
<gene>
    <name evidence="10 11" type="primary">cmk</name>
    <name evidence="11" type="ORF">I6G90_03510</name>
</gene>
<protein>
    <recommendedName>
        <fullName evidence="10">Cytidylate kinase</fullName>
        <shortName evidence="10">CK</shortName>
        <ecNumber evidence="10">2.7.4.25</ecNumber>
    </recommendedName>
    <alternativeName>
        <fullName evidence="10">Cytidine monophosphate kinase</fullName>
        <shortName evidence="10">CMP kinase</shortName>
    </alternativeName>
</protein>
<evidence type="ECO:0000256" key="2">
    <source>
        <dbReference type="ARBA" id="ARBA00009427"/>
    </source>
</evidence>
<evidence type="ECO:0000256" key="6">
    <source>
        <dbReference type="ARBA" id="ARBA00022777"/>
    </source>
</evidence>
<dbReference type="Pfam" id="PF02224">
    <property type="entry name" value="Cytidylate_kin"/>
    <property type="match status" value="1"/>
</dbReference>
<dbReference type="GO" id="GO:0005829">
    <property type="term" value="C:cytosol"/>
    <property type="evidence" value="ECO:0007669"/>
    <property type="project" value="TreeGrafter"/>
</dbReference>
<dbReference type="NCBIfam" id="TIGR00017">
    <property type="entry name" value="cmk"/>
    <property type="match status" value="1"/>
</dbReference>
<evidence type="ECO:0000256" key="7">
    <source>
        <dbReference type="ARBA" id="ARBA00022840"/>
    </source>
</evidence>
<accession>A0A1Q5VW42</accession>
<dbReference type="GO" id="GO:0005524">
    <property type="term" value="F:ATP binding"/>
    <property type="evidence" value="ECO:0007669"/>
    <property type="project" value="UniProtKB-UniRule"/>
</dbReference>
<comment type="subcellular location">
    <subcellularLocation>
        <location evidence="1 10">Cytoplasm</location>
    </subcellularLocation>
</comment>
<dbReference type="CDD" id="cd02020">
    <property type="entry name" value="CMPK"/>
    <property type="match status" value="1"/>
</dbReference>
<feature type="binding site" evidence="10">
    <location>
        <begin position="12"/>
        <end position="20"/>
    </location>
    <ligand>
        <name>ATP</name>
        <dbReference type="ChEBI" id="CHEBI:30616"/>
    </ligand>
</feature>
<comment type="catalytic activity">
    <reaction evidence="9 10">
        <text>CMP + ATP = CDP + ADP</text>
        <dbReference type="Rhea" id="RHEA:11600"/>
        <dbReference type="ChEBI" id="CHEBI:30616"/>
        <dbReference type="ChEBI" id="CHEBI:58069"/>
        <dbReference type="ChEBI" id="CHEBI:60377"/>
        <dbReference type="ChEBI" id="CHEBI:456216"/>
        <dbReference type="EC" id="2.7.4.25"/>
    </reaction>
</comment>
<dbReference type="InterPro" id="IPR027417">
    <property type="entry name" value="P-loop_NTPase"/>
</dbReference>
<evidence type="ECO:0000256" key="5">
    <source>
        <dbReference type="ARBA" id="ARBA00022741"/>
    </source>
</evidence>
<keyword evidence="5 10" id="KW-0547">Nucleotide-binding</keyword>
<dbReference type="RefSeq" id="WP_042057282.1">
    <property type="nucleotide sequence ID" value="NZ_CAWMDO010000004.1"/>
</dbReference>
<comment type="catalytic activity">
    <reaction evidence="8 10">
        <text>dCMP + ATP = dCDP + ADP</text>
        <dbReference type="Rhea" id="RHEA:25094"/>
        <dbReference type="ChEBI" id="CHEBI:30616"/>
        <dbReference type="ChEBI" id="CHEBI:57566"/>
        <dbReference type="ChEBI" id="CHEBI:58593"/>
        <dbReference type="ChEBI" id="CHEBI:456216"/>
        <dbReference type="EC" id="2.7.4.25"/>
    </reaction>
</comment>
<dbReference type="PANTHER" id="PTHR21299">
    <property type="entry name" value="CYTIDYLATE KINASE/PANTOATE-BETA-ALANINE LIGASE"/>
    <property type="match status" value="1"/>
</dbReference>
<evidence type="ECO:0000256" key="3">
    <source>
        <dbReference type="ARBA" id="ARBA00022490"/>
    </source>
</evidence>
<keyword evidence="4 10" id="KW-0808">Transferase</keyword>
<dbReference type="KEGG" id="aall:I6G90_03510"/>
<evidence type="ECO:0000256" key="10">
    <source>
        <dbReference type="HAMAP-Rule" id="MF_00238"/>
    </source>
</evidence>
<name>A0A1Q5VW42_9GAMM</name>
<proteinExistence type="inferred from homology"/>
<evidence type="ECO:0000256" key="4">
    <source>
        <dbReference type="ARBA" id="ARBA00022679"/>
    </source>
</evidence>
<dbReference type="GeneID" id="60784642"/>
<evidence type="ECO:0000256" key="9">
    <source>
        <dbReference type="ARBA" id="ARBA00048478"/>
    </source>
</evidence>
<dbReference type="InterPro" id="IPR011994">
    <property type="entry name" value="Cytidylate_kinase_dom"/>
</dbReference>
<dbReference type="GO" id="GO:0015949">
    <property type="term" value="P:nucleobase-containing small molecule interconversion"/>
    <property type="evidence" value="ECO:0007669"/>
    <property type="project" value="TreeGrafter"/>
</dbReference>
<evidence type="ECO:0000256" key="1">
    <source>
        <dbReference type="ARBA" id="ARBA00004496"/>
    </source>
</evidence>
<evidence type="ECO:0000313" key="11">
    <source>
        <dbReference type="EMBL" id="QPR55518.1"/>
    </source>
</evidence>
<dbReference type="HAMAP" id="MF_00238">
    <property type="entry name" value="Cytidyl_kinase_type1"/>
    <property type="match status" value="1"/>
</dbReference>
<keyword evidence="6 10" id="KW-0418">Kinase</keyword>
<dbReference type="Proteomes" id="UP000595101">
    <property type="component" value="Chromosome"/>
</dbReference>
<evidence type="ECO:0000256" key="8">
    <source>
        <dbReference type="ARBA" id="ARBA00047615"/>
    </source>
</evidence>
<dbReference type="GO" id="GO:0006220">
    <property type="term" value="P:pyrimidine nucleotide metabolic process"/>
    <property type="evidence" value="ECO:0007669"/>
    <property type="project" value="UniProtKB-UniRule"/>
</dbReference>
<dbReference type="PANTHER" id="PTHR21299:SF2">
    <property type="entry name" value="CYTIDYLATE KINASE"/>
    <property type="match status" value="1"/>
</dbReference>